<keyword evidence="7" id="KW-1185">Reference proteome</keyword>
<feature type="transmembrane region" description="Helical" evidence="5">
    <location>
        <begin position="164"/>
        <end position="185"/>
    </location>
</feature>
<comment type="subcellular location">
    <subcellularLocation>
        <location evidence="5">Cell membrane</location>
        <topology evidence="5">Multi-pass membrane protein</topology>
    </subcellularLocation>
    <subcellularLocation>
        <location evidence="1">Membrane</location>
        <topology evidence="1">Multi-pass membrane protein</topology>
    </subcellularLocation>
</comment>
<keyword evidence="5" id="KW-0813">Transport</keyword>
<dbReference type="GO" id="GO:0033281">
    <property type="term" value="C:TAT protein transport complex"/>
    <property type="evidence" value="ECO:0007669"/>
    <property type="project" value="UniProtKB-UniRule"/>
</dbReference>
<name>A0AAC9RUG9_9STAP</name>
<comment type="function">
    <text evidence="5">Part of the twin-arginine translocation (Tat) system that transports large folded proteins containing a characteristic twin-arginine motif in their signal peptide across membranes.</text>
</comment>
<comment type="subunit">
    <text evidence="5">Forms a complex with TatA.</text>
</comment>
<evidence type="ECO:0000313" key="6">
    <source>
        <dbReference type="EMBL" id="ARJ51155.1"/>
    </source>
</evidence>
<proteinExistence type="inferred from homology"/>
<evidence type="ECO:0000313" key="7">
    <source>
        <dbReference type="Proteomes" id="UP000242864"/>
    </source>
</evidence>
<keyword evidence="2 5" id="KW-0812">Transmembrane</keyword>
<dbReference type="PANTHER" id="PTHR30371:SF0">
    <property type="entry name" value="SEC-INDEPENDENT PROTEIN TRANSLOCASE PROTEIN TATC, CHLOROPLASTIC-RELATED"/>
    <property type="match status" value="1"/>
</dbReference>
<evidence type="ECO:0000256" key="2">
    <source>
        <dbReference type="ARBA" id="ARBA00022692"/>
    </source>
</evidence>
<feature type="transmembrane region" description="Helical" evidence="5">
    <location>
        <begin position="112"/>
        <end position="139"/>
    </location>
</feature>
<keyword evidence="5" id="KW-0811">Translocation</keyword>
<feature type="transmembrane region" description="Helical" evidence="5">
    <location>
        <begin position="75"/>
        <end position="100"/>
    </location>
</feature>
<accession>A0AAC9RUG9</accession>
<dbReference type="NCBIfam" id="TIGR00945">
    <property type="entry name" value="tatC"/>
    <property type="match status" value="1"/>
</dbReference>
<evidence type="ECO:0000256" key="1">
    <source>
        <dbReference type="ARBA" id="ARBA00004141"/>
    </source>
</evidence>
<evidence type="ECO:0000256" key="4">
    <source>
        <dbReference type="ARBA" id="ARBA00023136"/>
    </source>
</evidence>
<evidence type="ECO:0000256" key="5">
    <source>
        <dbReference type="HAMAP-Rule" id="MF_00902"/>
    </source>
</evidence>
<dbReference type="Pfam" id="PF00902">
    <property type="entry name" value="TatC"/>
    <property type="match status" value="1"/>
</dbReference>
<reference evidence="6 7" key="1">
    <citation type="submission" date="2017-04" db="EMBL/GenBank/DDBJ databases">
        <authorList>
            <person name="Veseli I.A."/>
            <person name="Tang C."/>
            <person name="Pombert J.-F."/>
        </authorList>
    </citation>
    <scope>NUCLEOTIDE SEQUENCE [LARGE SCALE GENOMIC DNA]</scope>
    <source>
        <strain evidence="6 7">ATCC 700373</strain>
    </source>
</reference>
<dbReference type="AlphaFoldDB" id="A0AAC9RUG9"/>
<dbReference type="EMBL" id="CP020773">
    <property type="protein sequence ID" value="ARJ51155.1"/>
    <property type="molecule type" value="Genomic_DNA"/>
</dbReference>
<protein>
    <recommendedName>
        <fullName evidence="5">Sec-independent protein translocase protein TatC</fullName>
    </recommendedName>
</protein>
<dbReference type="PRINTS" id="PR01840">
    <property type="entry name" value="TATCFAMILY"/>
</dbReference>
<keyword evidence="4 5" id="KW-0472">Membrane</keyword>
<sequence>MLPVQNLRNKNANELSLAHHFNELNTRLIKVGGTFIVTLIVVYMSSHWWMSLFIQAVAQKGVPLHAFSFTEMIQIYIMIILFCTFCITSPVLFYQLWAFIAPGLKGVERQFIYRYSLISFLLFLIGIALAYWLIFPLIVQFSFNLSKLMSIEPVIGFKQYLTELLRWLLCFGIIFQLPVLFIGLAKFELIDAVMLRPYRKYVYFSCFVLASLIAPPDLMLNILLALPLILLFELSMFILRFTKPYDQSI</sequence>
<gene>
    <name evidence="5" type="primary">tatC</name>
    <name evidence="6" type="ORF">B5P37_07470</name>
</gene>
<feature type="transmembrane region" description="Helical" evidence="5">
    <location>
        <begin position="220"/>
        <end position="239"/>
    </location>
</feature>
<dbReference type="PANTHER" id="PTHR30371">
    <property type="entry name" value="SEC-INDEPENDENT PROTEIN TRANSLOCASE PROTEIN TATC"/>
    <property type="match status" value="1"/>
</dbReference>
<dbReference type="GO" id="GO:0043953">
    <property type="term" value="P:protein transport by the Tat complex"/>
    <property type="evidence" value="ECO:0007669"/>
    <property type="project" value="UniProtKB-UniRule"/>
</dbReference>
<comment type="similarity">
    <text evidence="5">Belongs to the TatC family.</text>
</comment>
<dbReference type="RefSeq" id="WP_085237627.1">
    <property type="nucleotide sequence ID" value="NZ_PPRH01000030.1"/>
</dbReference>
<dbReference type="GO" id="GO:0009977">
    <property type="term" value="F:proton motive force dependent protein transmembrane transporter activity"/>
    <property type="evidence" value="ECO:0007669"/>
    <property type="project" value="TreeGrafter"/>
</dbReference>
<dbReference type="HAMAP" id="MF_00902">
    <property type="entry name" value="TatC"/>
    <property type="match status" value="1"/>
</dbReference>
<dbReference type="Proteomes" id="UP000242864">
    <property type="component" value="Chromosome"/>
</dbReference>
<evidence type="ECO:0000256" key="3">
    <source>
        <dbReference type="ARBA" id="ARBA00022989"/>
    </source>
</evidence>
<feature type="transmembrane region" description="Helical" evidence="5">
    <location>
        <begin position="197"/>
        <end position="214"/>
    </location>
</feature>
<keyword evidence="3 5" id="KW-1133">Transmembrane helix</keyword>
<dbReference type="KEGG" id="slz:B5P37_07470"/>
<dbReference type="InterPro" id="IPR002033">
    <property type="entry name" value="TatC"/>
</dbReference>
<feature type="transmembrane region" description="Helical" evidence="5">
    <location>
        <begin position="35"/>
        <end position="55"/>
    </location>
</feature>
<keyword evidence="5" id="KW-1003">Cell membrane</keyword>
<organism evidence="6 7">
    <name type="scientific">Staphylococcus lutrae</name>
    <dbReference type="NCBI Taxonomy" id="155085"/>
    <lineage>
        <taxon>Bacteria</taxon>
        <taxon>Bacillati</taxon>
        <taxon>Bacillota</taxon>
        <taxon>Bacilli</taxon>
        <taxon>Bacillales</taxon>
        <taxon>Staphylococcaceae</taxon>
        <taxon>Staphylococcus</taxon>
    </lineage>
</organism>
<dbReference type="GO" id="GO:0065002">
    <property type="term" value="P:intracellular protein transmembrane transport"/>
    <property type="evidence" value="ECO:0007669"/>
    <property type="project" value="TreeGrafter"/>
</dbReference>
<keyword evidence="5" id="KW-0653">Protein transport</keyword>